<organism evidence="7">
    <name type="scientific">Chromera velia CCMP2878</name>
    <dbReference type="NCBI Taxonomy" id="1169474"/>
    <lineage>
        <taxon>Eukaryota</taxon>
        <taxon>Sar</taxon>
        <taxon>Alveolata</taxon>
        <taxon>Colpodellida</taxon>
        <taxon>Chromeraceae</taxon>
        <taxon>Chromera</taxon>
    </lineage>
</organism>
<feature type="compositionally biased region" description="Acidic residues" evidence="3">
    <location>
        <begin position="2109"/>
        <end position="2126"/>
    </location>
</feature>
<feature type="compositionally biased region" description="Basic and acidic residues" evidence="3">
    <location>
        <begin position="669"/>
        <end position="691"/>
    </location>
</feature>
<dbReference type="Gene3D" id="2.10.70.10">
    <property type="entry name" value="Complement Module, domain 1"/>
    <property type="match status" value="1"/>
</dbReference>
<evidence type="ECO:0000259" key="6">
    <source>
        <dbReference type="PROSITE" id="PS50923"/>
    </source>
</evidence>
<keyword evidence="4" id="KW-1133">Transmembrane helix</keyword>
<feature type="compositionally biased region" description="Acidic residues" evidence="3">
    <location>
        <begin position="1542"/>
        <end position="1552"/>
    </location>
</feature>
<dbReference type="Pfam" id="PF02494">
    <property type="entry name" value="HYR"/>
    <property type="match status" value="1"/>
</dbReference>
<feature type="transmembrane region" description="Helical" evidence="4">
    <location>
        <begin position="614"/>
        <end position="636"/>
    </location>
</feature>
<evidence type="ECO:0000313" key="7">
    <source>
        <dbReference type="EMBL" id="CEM47559.1"/>
    </source>
</evidence>
<feature type="compositionally biased region" description="Basic and acidic residues" evidence="3">
    <location>
        <begin position="1572"/>
        <end position="1588"/>
    </location>
</feature>
<feature type="transmembrane region" description="Helical" evidence="4">
    <location>
        <begin position="792"/>
        <end position="813"/>
    </location>
</feature>
<feature type="compositionally biased region" description="Basic and acidic residues" evidence="3">
    <location>
        <begin position="1299"/>
        <end position="1312"/>
    </location>
</feature>
<feature type="compositionally biased region" description="Basic and acidic residues" evidence="3">
    <location>
        <begin position="2599"/>
        <end position="2611"/>
    </location>
</feature>
<dbReference type="PANTHER" id="PTHR11319:SF35">
    <property type="entry name" value="OUTER MEMBRANE PROTEIN PMPC-RELATED"/>
    <property type="match status" value="1"/>
</dbReference>
<dbReference type="CDD" id="cd00033">
    <property type="entry name" value="CCP"/>
    <property type="match status" value="1"/>
</dbReference>
<feature type="region of interest" description="Disordered" evidence="3">
    <location>
        <begin position="666"/>
        <end position="691"/>
    </location>
</feature>
<feature type="region of interest" description="Disordered" evidence="3">
    <location>
        <begin position="2193"/>
        <end position="2559"/>
    </location>
</feature>
<feature type="compositionally biased region" description="Polar residues" evidence="3">
    <location>
        <begin position="1515"/>
        <end position="1527"/>
    </location>
</feature>
<feature type="transmembrane region" description="Helical" evidence="4">
    <location>
        <begin position="732"/>
        <end position="749"/>
    </location>
</feature>
<sequence>MGALKKNLIRAAAVCEGITPMAPFLGSLSPSGPADGENWRTGESVTFSCLEGMTRVGVASRACTNTSSWEASWDSESDPVCEDPNAPKISCPSVVALATDARKDRRVIVKIEEELGVTYSDDVMMAYTPLTSSPTFPGPLQFGTHTVVVTAWDASGNSDSCTITVHIVDREPPTVLCPNNVYNYQVFRNPTVIQFPSSAIVFDNIDREEDIAVSMSISSGTFLPPGPHTITVTATDKSGNTDSCNFLAEIVGCSTHSERAAEDERCKCMPGYWQDLDVSRPASRVADGRNSDVVVCRACVQDSMSEKDSTHPSACVCNEGFYFVPDISKGDDERDEFFWTSGRCQPCVKFADCSGGVVGSPTANSTTMNSSASTARLRLLSTAGNASITNTEEHQARRFLRTTDSAVLRFYNKTQHARPVPKEGYALVQAYPFAQVVPCQTASNCKRGGQEEYQSEEGYAACTGGSRGPTCNECEAGLKRNTDGGELTGKCGACPPFLTNLLGQLALFLFMQATVVFYTIMNIAPSEDDERTFVVAIRTLLNYLSLMGIIGVFDTYKINFPDWVHARTLFPYPNFPSLVDLVSLDCVIEPFLRMSGIEDDNEVLVLIRLINASMILASFIFLTVFLSLVVLIAACVERKRVLKKMSAEEDRHVVYFKQYWASKSGRAGRGSEWDRQQVPEERLGEPTDAEKKQLEKQLKKDEASKRLLGLFRYHIPIATTDGERFSGQLAKVLFTDIVPVWIVLYFLTFEGTVDELVSLIRCAPLADGLEKRLADIPSISCQSEVYSKWMPVAFGGVVILAIVIPFCLAFLVIRGSRVLKGLKARENEDAFRRTFGFLIQGYDFRYVYWELVIIGRKFAVLLLIAYYPGEDPDMRLIQVSMFAVFVLVLQLRIQPFSRQDRGILNDLELHALAVWLLTLVAFSVRRSEGWSIMYIKPIPENSTFIVALGALILNASFMIRAAWIIGRGYVLAFYDVIEEFKEAEEPEKVIPEIWIRVPVRLALPVIETLLIRPVKALAVFFPVPHIALDSRNAASAFAVELRSAVDGSVCRMTADVLESTMAVFNDATRQVFDEWEEWMHRDKGGECDLGSTERELMKSLQRFRTGQLESIFGDGKEDKAGLTRDRKKVCTAIYFQEFILRWALVTAEAFEDEKMKEAAEQSNDLDLLFYVAQKMLRPMRYQTHPFEALLKEMEKKDQKEKSLATSQKDGGEEEEEEEDTDSNFGSAAEKGAGDAVSSTNKKKEKVKKIREWTRADVCKLRRPAIPLPNVRWKPLQRIQPPQVFQQTQRMSVQIDRRMSKQHSDHFNGDRRRSSFALPMSGRRGSTQHNDRTSIGGVKEKDVAAAAAGANEEFAAYVSATARLSVSRQDPGDGFSSNLFRSASLEALQEKAKEEGGEEEKKKGKGRGPVPLVETFQFPSPRDDAHPWDSHYDLEPPSPLPADVENLTANASLHLNQQEGPDALTLLEEEPTQMQPQSPHPETPVPLQALPSTPKKSILRTGTSALNESGVHESPSAETGMSHGQMQRQKFRSKLSRRLSFADEMDMPLEESDGDKLGGHSSRPSSAASTGKEGNRGVKVSREEEERTRGRGQNLPLPIGSVLSPSNRHLSQSSPSPHAWEHSPAASASSSTRRRSILVRGGTEEEFRSPSTPMKRRSLSFAELDSDKEGEKEDGEGSGRSASFTGRRAKESGSPTPSLLSALKRRFSFSRRQSQSQTSLGEKRPSTSNLHEEAEGDNTGRSFRSDSVIDGDGSRRSFAVFRRRSSGHLMRGVSGQSIQSSPSVEHVSALPTGKRKWSVFRRQSEAPEPKKSGSGTAVAAAAAARLFGGPLPLLAERSRFPFSLTILKKVGDAFFEGDMNDEALKEGLTADALSKAVRRFLRMHPAVGIWHYFAFLSAKRDVEVDMYMVPFIKYVCRSGADIGPDSFGQDLNRGGRGSALDFVVGGAHGADKFRMRRSSVCPPPPPLSPLSMGGLSPATPAGIEASLNASAFHPFKSLCPPVGSFQNSPEEGGGKLTGTELIDFEGKEREARYVHVGLGPLGGREFFRVRVPLMDPYGNAVTDLRENPFMTVETPPKDLRGEAKENWMPRVQVWLEAGCGGEIVPRDEEDRSNEDEAVDQSSEESIEIDQTKVTTATATGGGGGHHRGSALTFFPSSEDPRQASEGEEWMGSDAQSTEGNAVVYSNVIRIQQPEPEPELPAASSRLSVDSHRLTQTRKQSLGEPALLVRNQEDKENTREGLQQSVSQGAGSRRPTGTGKPLKLPDPIVQSLQEIVAVMKEAEEESESASDVEEGEGESPAQSPGERGNEDDFLSIEGEGEGDGGNPRGSVLPPLLSSSPGQPSVSARRGSVLPPLPHLSSPSLSVSPPPPSVNETEKGKETDSIRRGSVLPPLLSTEPVGADRRGSVVPPVVPLQFPSSPSERGTSPLAASPVSVNGRPEERQQGEKAVKVQEEDQERLRRNSERPPRPTEVRVLIPPSPSPLSQRRSPPPSSSSSSSSSSREEDGESSSLPSSPAADSEGEDIEKGGGGGTLQRPDGSSAGSGRQNLSPLPTAQRSPCAAGESALGLFKSLGLGEVWKKETLLPSRRSSEQVMSQATSPREEKGGTGDGKR</sequence>
<dbReference type="EMBL" id="CDMZ01003780">
    <property type="protein sequence ID" value="CEM47559.1"/>
    <property type="molecule type" value="Genomic_DNA"/>
</dbReference>
<keyword evidence="4" id="KW-0812">Transmembrane</keyword>
<reference evidence="7" key="1">
    <citation type="submission" date="2014-11" db="EMBL/GenBank/DDBJ databases">
        <authorList>
            <person name="Otto D Thomas"/>
            <person name="Naeem Raeece"/>
        </authorList>
    </citation>
    <scope>NUCLEOTIDE SEQUENCE</scope>
</reference>
<feature type="compositionally biased region" description="Basic and acidic residues" evidence="3">
    <location>
        <begin position="1420"/>
        <end position="1433"/>
    </location>
</feature>
<dbReference type="Pfam" id="PF00084">
    <property type="entry name" value="Sushi"/>
    <property type="match status" value="1"/>
</dbReference>
<dbReference type="InterPro" id="IPR035976">
    <property type="entry name" value="Sushi/SCR/CCP_sf"/>
</dbReference>
<feature type="compositionally biased region" description="Polar residues" evidence="3">
    <location>
        <begin position="2539"/>
        <end position="2555"/>
    </location>
</feature>
<feature type="domain" description="HYR" evidence="5">
    <location>
        <begin position="168"/>
        <end position="252"/>
    </location>
</feature>
<feature type="transmembrane region" description="Helical" evidence="4">
    <location>
        <begin position="501"/>
        <end position="521"/>
    </location>
</feature>
<keyword evidence="4" id="KW-0472">Membrane</keyword>
<feature type="compositionally biased region" description="Low complexity" evidence="3">
    <location>
        <begin position="2507"/>
        <end position="2517"/>
    </location>
</feature>
<feature type="compositionally biased region" description="Basic and acidic residues" evidence="3">
    <location>
        <begin position="1664"/>
        <end position="1676"/>
    </location>
</feature>
<feature type="compositionally biased region" description="Basic and acidic residues" evidence="3">
    <location>
        <begin position="2437"/>
        <end position="2470"/>
    </location>
</feature>
<feature type="compositionally biased region" description="Basic and acidic residues" evidence="3">
    <location>
        <begin position="2373"/>
        <end position="2384"/>
    </location>
</feature>
<dbReference type="InterPro" id="IPR000436">
    <property type="entry name" value="Sushi_SCR_CCP_dom"/>
</dbReference>
<evidence type="ECO:0000256" key="2">
    <source>
        <dbReference type="ARBA" id="ARBA00023157"/>
    </source>
</evidence>
<feature type="region of interest" description="Disordered" evidence="3">
    <location>
        <begin position="1194"/>
        <end position="1246"/>
    </location>
</feature>
<feature type="region of interest" description="Disordered" evidence="3">
    <location>
        <begin position="1388"/>
        <end position="1748"/>
    </location>
</feature>
<feature type="compositionally biased region" description="Low complexity" evidence="3">
    <location>
        <begin position="2327"/>
        <end position="2344"/>
    </location>
</feature>
<dbReference type="SMART" id="SM00032">
    <property type="entry name" value="CCP"/>
    <property type="match status" value="1"/>
</dbReference>
<evidence type="ECO:0000259" key="5">
    <source>
        <dbReference type="PROSITE" id="PS50825"/>
    </source>
</evidence>
<feature type="transmembrane region" description="Helical" evidence="4">
    <location>
        <begin position="944"/>
        <end position="965"/>
    </location>
</feature>
<dbReference type="PANTHER" id="PTHR11319">
    <property type="entry name" value="G PROTEIN-COUPLED RECEPTOR-RELATED"/>
    <property type="match status" value="1"/>
</dbReference>
<dbReference type="VEuPathDB" id="CryptoDB:Cvel_8394"/>
<feature type="compositionally biased region" description="Basic and acidic residues" evidence="3">
    <location>
        <begin position="1720"/>
        <end position="1732"/>
    </location>
</feature>
<proteinExistence type="predicted"/>
<feature type="compositionally biased region" description="Low complexity" evidence="3">
    <location>
        <begin position="2481"/>
        <end position="2499"/>
    </location>
</feature>
<feature type="compositionally biased region" description="Acidic residues" evidence="3">
    <location>
        <begin position="2280"/>
        <end position="2295"/>
    </location>
</feature>
<dbReference type="PhylomeDB" id="A0A0G4HT29"/>
<feature type="compositionally biased region" description="Polar residues" evidence="3">
    <location>
        <begin position="1602"/>
        <end position="1611"/>
    </location>
</feature>
<evidence type="ECO:0000256" key="4">
    <source>
        <dbReference type="SAM" id="Phobius"/>
    </source>
</evidence>
<feature type="compositionally biased region" description="Polar residues" evidence="3">
    <location>
        <begin position="1446"/>
        <end position="1458"/>
    </location>
</feature>
<feature type="region of interest" description="Disordered" evidence="3">
    <location>
        <begin position="2581"/>
        <end position="2611"/>
    </location>
</feature>
<feature type="compositionally biased region" description="Low complexity" evidence="3">
    <location>
        <begin position="1612"/>
        <end position="1630"/>
    </location>
</feature>
<evidence type="ECO:0008006" key="8">
    <source>
        <dbReference type="Google" id="ProtNLM"/>
    </source>
</evidence>
<accession>A0A0G4HT29</accession>
<name>A0A0G4HT29_9ALVE</name>
<keyword evidence="2" id="KW-1015">Disulfide bond</keyword>
<feature type="compositionally biased region" description="Acidic residues" evidence="3">
    <location>
        <begin position="1211"/>
        <end position="1221"/>
    </location>
</feature>
<feature type="transmembrane region" description="Helical" evidence="4">
    <location>
        <begin position="874"/>
        <end position="891"/>
    </location>
</feature>
<dbReference type="PROSITE" id="PS50825">
    <property type="entry name" value="HYR"/>
    <property type="match status" value="1"/>
</dbReference>
<feature type="compositionally biased region" description="Basic and acidic residues" evidence="3">
    <location>
        <begin position="1388"/>
        <end position="1401"/>
    </location>
</feature>
<feature type="compositionally biased region" description="Polar residues" evidence="3">
    <location>
        <begin position="2238"/>
        <end position="2248"/>
    </location>
</feature>
<evidence type="ECO:0000256" key="3">
    <source>
        <dbReference type="SAM" id="MobiDB-lite"/>
    </source>
</evidence>
<feature type="region of interest" description="Disordered" evidence="3">
    <location>
        <begin position="1299"/>
        <end position="1337"/>
    </location>
</feature>
<feature type="region of interest" description="Disordered" evidence="3">
    <location>
        <begin position="2101"/>
        <end position="2176"/>
    </location>
</feature>
<dbReference type="SUPFAM" id="SSF57535">
    <property type="entry name" value="Complement control module/SCR domain"/>
    <property type="match status" value="1"/>
</dbReference>
<protein>
    <recommendedName>
        <fullName evidence="8">HYR domain-containing protein</fullName>
    </recommendedName>
</protein>
<feature type="domain" description="Sushi" evidence="6">
    <location>
        <begin position="13"/>
        <end position="83"/>
    </location>
</feature>
<feature type="compositionally biased region" description="Polar residues" evidence="3">
    <location>
        <begin position="1489"/>
        <end position="1506"/>
    </location>
</feature>
<keyword evidence="1" id="KW-0677">Repeat</keyword>
<gene>
    <name evidence="7" type="ORF">Cvel_8394</name>
</gene>
<feature type="transmembrane region" description="Helical" evidence="4">
    <location>
        <begin position="533"/>
        <end position="553"/>
    </location>
</feature>
<dbReference type="PROSITE" id="PS50923">
    <property type="entry name" value="SUSHI"/>
    <property type="match status" value="1"/>
</dbReference>
<feature type="compositionally biased region" description="Acidic residues" evidence="3">
    <location>
        <begin position="2307"/>
        <end position="2320"/>
    </location>
</feature>
<evidence type="ECO:0000256" key="1">
    <source>
        <dbReference type="ARBA" id="ARBA00022737"/>
    </source>
</evidence>
<feature type="transmembrane region" description="Helical" evidence="4">
    <location>
        <begin position="847"/>
        <end position="868"/>
    </location>
</feature>
<dbReference type="InterPro" id="IPR003410">
    <property type="entry name" value="HYR_dom"/>
</dbReference>